<feature type="compositionally biased region" description="Low complexity" evidence="1">
    <location>
        <begin position="33"/>
        <end position="49"/>
    </location>
</feature>
<feature type="compositionally biased region" description="Low complexity" evidence="1">
    <location>
        <begin position="187"/>
        <end position="202"/>
    </location>
</feature>
<accession>A0A9P6PRU4</accession>
<comment type="caution">
    <text evidence="2">The sequence shown here is derived from an EMBL/GenBank/DDBJ whole genome shotgun (WGS) entry which is preliminary data.</text>
</comment>
<evidence type="ECO:0000313" key="3">
    <source>
        <dbReference type="Proteomes" id="UP000807716"/>
    </source>
</evidence>
<keyword evidence="3" id="KW-1185">Reference proteome</keyword>
<feature type="compositionally biased region" description="Low complexity" evidence="1">
    <location>
        <begin position="283"/>
        <end position="299"/>
    </location>
</feature>
<feature type="region of interest" description="Disordered" evidence="1">
    <location>
        <begin position="22"/>
        <end position="73"/>
    </location>
</feature>
<dbReference type="Proteomes" id="UP000807716">
    <property type="component" value="Unassembled WGS sequence"/>
</dbReference>
<dbReference type="EMBL" id="JAAAJB010000758">
    <property type="protein sequence ID" value="KAG0251364.1"/>
    <property type="molecule type" value="Genomic_DNA"/>
</dbReference>
<evidence type="ECO:0000256" key="1">
    <source>
        <dbReference type="SAM" id="MobiDB-lite"/>
    </source>
</evidence>
<gene>
    <name evidence="2" type="ORF">DFQ27_008793</name>
</gene>
<organism evidence="2 3">
    <name type="scientific">Actinomortierella ambigua</name>
    <dbReference type="NCBI Taxonomy" id="1343610"/>
    <lineage>
        <taxon>Eukaryota</taxon>
        <taxon>Fungi</taxon>
        <taxon>Fungi incertae sedis</taxon>
        <taxon>Mucoromycota</taxon>
        <taxon>Mortierellomycotina</taxon>
        <taxon>Mortierellomycetes</taxon>
        <taxon>Mortierellales</taxon>
        <taxon>Mortierellaceae</taxon>
        <taxon>Actinomortierella</taxon>
    </lineage>
</organism>
<dbReference type="AlphaFoldDB" id="A0A9P6PRU4"/>
<proteinExistence type="predicted"/>
<dbReference type="OrthoDB" id="2383663at2759"/>
<name>A0A9P6PRU4_9FUNG</name>
<protein>
    <submittedName>
        <fullName evidence="2">Uncharacterized protein</fullName>
    </submittedName>
</protein>
<reference evidence="2" key="1">
    <citation type="journal article" date="2020" name="Fungal Divers.">
        <title>Resolving the Mortierellaceae phylogeny through synthesis of multi-gene phylogenetics and phylogenomics.</title>
        <authorList>
            <person name="Vandepol N."/>
            <person name="Liber J."/>
            <person name="Desiro A."/>
            <person name="Na H."/>
            <person name="Kennedy M."/>
            <person name="Barry K."/>
            <person name="Grigoriev I.V."/>
            <person name="Miller A.N."/>
            <person name="O'Donnell K."/>
            <person name="Stajich J.E."/>
            <person name="Bonito G."/>
        </authorList>
    </citation>
    <scope>NUCLEOTIDE SEQUENCE</scope>
    <source>
        <strain evidence="2">BC1065</strain>
    </source>
</reference>
<sequence>MAIEDYEQQYDVYNQALQQYERQAQSTIAESRPASGSGAGAVSNNAAAPPTLPTAPSPALDASSSYSSISEPKPPSIPFTVQQFLHKPLRHAPQTRESTHAPYRVSVVASKKSISKLAVYRTLCRRKFYQAIENVFRGRAQQGFDYLILAGADSLHTPQSRLEQLLIDALEDPRLHGGSGRGRGMARRSMASSSSSSSSSSSLPAQKKKSEEASGNEAEKKQRHIESDIIDKPFVAQMKRVGGVAASAVAAVHASHHKPREDARADVNQQPEGGGGEEEQDQGGRSSSSSSPSSSPSSPKLRYRDDKKPPFKRFWKHGLPDPLPRKVFREDYLNLYAVGNWGKDDPDSPEHRRAVALRQRQGMWLHRRRLVNRENQRKAVEVAKEREKVLTQHRGVVRSLIEKHFADRS</sequence>
<feature type="region of interest" description="Disordered" evidence="1">
    <location>
        <begin position="173"/>
        <end position="226"/>
    </location>
</feature>
<evidence type="ECO:0000313" key="2">
    <source>
        <dbReference type="EMBL" id="KAG0251364.1"/>
    </source>
</evidence>
<feature type="region of interest" description="Disordered" evidence="1">
    <location>
        <begin position="252"/>
        <end position="316"/>
    </location>
</feature>
<feature type="compositionally biased region" description="Low complexity" evidence="1">
    <location>
        <begin position="57"/>
        <end position="71"/>
    </location>
</feature>
<feature type="compositionally biased region" description="Basic and acidic residues" evidence="1">
    <location>
        <begin position="208"/>
        <end position="226"/>
    </location>
</feature>